<evidence type="ECO:0000313" key="5">
    <source>
        <dbReference type="EnsemblMetazoa" id="HelroP183781"/>
    </source>
</evidence>
<name>T1FK67_HELRO</name>
<feature type="compositionally biased region" description="Polar residues" evidence="1">
    <location>
        <begin position="498"/>
        <end position="510"/>
    </location>
</feature>
<dbReference type="HOGENOM" id="CLU_534515_0_0_1"/>
<proteinExistence type="predicted"/>
<feature type="chain" id="PRO_5010980708" description="Rho guanine nucleotide exchange factor 6/7 coiled-coil domain-containing protein" evidence="2">
    <location>
        <begin position="20"/>
        <end position="510"/>
    </location>
</feature>
<dbReference type="Pfam" id="PF16523">
    <property type="entry name" value="betaPIX_CC"/>
    <property type="match status" value="1"/>
</dbReference>
<dbReference type="EMBL" id="KB095895">
    <property type="protein sequence ID" value="ESO10314.1"/>
    <property type="molecule type" value="Genomic_DNA"/>
</dbReference>
<dbReference type="OrthoDB" id="443981at2759"/>
<sequence length="510" mass="56906">MSVCLSLFLFSLSLSFFLSLSHMMCSEIRRRKEMEQDILSSDIRGWKGEGRIPTYGATVNALDDIVVATGVGGDDDEAAADRVVLEYVFEIIEKMTWLQTLKQPVRLGPANVAYKHLNKMNSPSTKHQLTSLSSSPVTQHSNPLPPPSSSTTTPQQQQQHAGNRSSLLFNLSQQKQQQQPQQHPPAPPLPLFTPSGLHHHQQQQQHNNIYATPQQQNISFVGEYNPNEVTLPNSQFYLPSFVSISNNNSSSSSRHPKKLNISNLRPYPPLRPSFSFKDDGARSPRFNKRIMGSSRKKPGPENELLLKRIAWFIRKVIEAYCANTKNRQAVNSSLFEHPQVLIAEEEKIILEDIKDDQIIVEEKTLVDTVYSLRDQIKDILTEQQLLRRDLEAERKARRTLEIFVRQNVKQQLNNNNSNNNSNNNNNSSSNSNGSLEKQLHSKSANLKNTSSSNKGTGSSSSSSSHNNSNNNNSSSSNNNNSNNNNNSCGSSSSSGSNQKRQSAVATANNE</sequence>
<feature type="domain" description="Rho guanine nucleotide exchange factor 6/7 coiled-coil" evidence="3">
    <location>
        <begin position="338"/>
        <end position="417"/>
    </location>
</feature>
<feature type="region of interest" description="Disordered" evidence="1">
    <location>
        <begin position="272"/>
        <end position="298"/>
    </location>
</feature>
<dbReference type="Proteomes" id="UP000015101">
    <property type="component" value="Unassembled WGS sequence"/>
</dbReference>
<feature type="compositionally biased region" description="Low complexity" evidence="1">
    <location>
        <begin position="448"/>
        <end position="497"/>
    </location>
</feature>
<dbReference type="CTD" id="20209216"/>
<feature type="compositionally biased region" description="Polar residues" evidence="1">
    <location>
        <begin position="160"/>
        <end position="172"/>
    </location>
</feature>
<dbReference type="PANTHER" id="PTHR46026:SF1">
    <property type="entry name" value="RHO-TYPE GUANINE NUCLEOTIDE EXCHANGE FACTOR, ISOFORM F"/>
    <property type="match status" value="1"/>
</dbReference>
<keyword evidence="2" id="KW-0732">Signal</keyword>
<feature type="compositionally biased region" description="Polar residues" evidence="1">
    <location>
        <begin position="121"/>
        <end position="142"/>
    </location>
</feature>
<evidence type="ECO:0000256" key="1">
    <source>
        <dbReference type="SAM" id="MobiDB-lite"/>
    </source>
</evidence>
<dbReference type="AlphaFoldDB" id="T1FK67"/>
<feature type="signal peptide" evidence="2">
    <location>
        <begin position="1"/>
        <end position="19"/>
    </location>
</feature>
<feature type="region of interest" description="Disordered" evidence="1">
    <location>
        <begin position="407"/>
        <end position="510"/>
    </location>
</feature>
<dbReference type="InterPro" id="IPR032409">
    <property type="entry name" value="GEF6/7_CC"/>
</dbReference>
<gene>
    <name evidence="5" type="primary">20209216</name>
    <name evidence="4" type="ORF">HELRODRAFT_183781</name>
</gene>
<dbReference type="InParanoid" id="T1FK67"/>
<dbReference type="eggNOG" id="KOG2070">
    <property type="taxonomic scope" value="Eukaryota"/>
</dbReference>
<feature type="compositionally biased region" description="Low complexity" evidence="1">
    <location>
        <begin position="413"/>
        <end position="432"/>
    </location>
</feature>
<dbReference type="PANTHER" id="PTHR46026">
    <property type="entry name" value="RHO-TYPE GUANINE NUCLEOTIDE EXCHANGE FACTOR, ISOFORM F"/>
    <property type="match status" value="1"/>
</dbReference>
<dbReference type="STRING" id="6412.T1FK67"/>
<protein>
    <recommendedName>
        <fullName evidence="3">Rho guanine nucleotide exchange factor 6/7 coiled-coil domain-containing protein</fullName>
    </recommendedName>
</protein>
<feature type="region of interest" description="Disordered" evidence="1">
    <location>
        <begin position="121"/>
        <end position="205"/>
    </location>
</feature>
<evidence type="ECO:0000313" key="6">
    <source>
        <dbReference type="Proteomes" id="UP000015101"/>
    </source>
</evidence>
<dbReference type="RefSeq" id="XP_009011610.1">
    <property type="nucleotide sequence ID" value="XM_009013362.1"/>
</dbReference>
<evidence type="ECO:0000256" key="2">
    <source>
        <dbReference type="SAM" id="SignalP"/>
    </source>
</evidence>
<reference evidence="4 6" key="2">
    <citation type="journal article" date="2013" name="Nature">
        <title>Insights into bilaterian evolution from three spiralian genomes.</title>
        <authorList>
            <person name="Simakov O."/>
            <person name="Marletaz F."/>
            <person name="Cho S.J."/>
            <person name="Edsinger-Gonzales E."/>
            <person name="Havlak P."/>
            <person name="Hellsten U."/>
            <person name="Kuo D.H."/>
            <person name="Larsson T."/>
            <person name="Lv J."/>
            <person name="Arendt D."/>
            <person name="Savage R."/>
            <person name="Osoegawa K."/>
            <person name="de Jong P."/>
            <person name="Grimwood J."/>
            <person name="Chapman J.A."/>
            <person name="Shapiro H."/>
            <person name="Aerts A."/>
            <person name="Otillar R.P."/>
            <person name="Terry A.Y."/>
            <person name="Boore J.L."/>
            <person name="Grigoriev I.V."/>
            <person name="Lindberg D.R."/>
            <person name="Seaver E.C."/>
            <person name="Weisblat D.A."/>
            <person name="Putnam N.H."/>
            <person name="Rokhsar D.S."/>
        </authorList>
    </citation>
    <scope>NUCLEOTIDE SEQUENCE</scope>
</reference>
<dbReference type="GeneID" id="20209216"/>
<reference evidence="5" key="3">
    <citation type="submission" date="2015-06" db="UniProtKB">
        <authorList>
            <consortium name="EnsemblMetazoa"/>
        </authorList>
    </citation>
    <scope>IDENTIFICATION</scope>
</reference>
<keyword evidence="6" id="KW-1185">Reference proteome</keyword>
<evidence type="ECO:0000313" key="4">
    <source>
        <dbReference type="EMBL" id="ESO10314.1"/>
    </source>
</evidence>
<dbReference type="KEGG" id="hro:HELRODRAFT_183781"/>
<reference evidence="6" key="1">
    <citation type="submission" date="2012-12" db="EMBL/GenBank/DDBJ databases">
        <authorList>
            <person name="Hellsten U."/>
            <person name="Grimwood J."/>
            <person name="Chapman J.A."/>
            <person name="Shapiro H."/>
            <person name="Aerts A."/>
            <person name="Otillar R.P."/>
            <person name="Terry A.Y."/>
            <person name="Boore J.L."/>
            <person name="Simakov O."/>
            <person name="Marletaz F."/>
            <person name="Cho S.-J."/>
            <person name="Edsinger-Gonzales E."/>
            <person name="Havlak P."/>
            <person name="Kuo D.-H."/>
            <person name="Larsson T."/>
            <person name="Lv J."/>
            <person name="Arendt D."/>
            <person name="Savage R."/>
            <person name="Osoegawa K."/>
            <person name="de Jong P."/>
            <person name="Lindberg D.R."/>
            <person name="Seaver E.C."/>
            <person name="Weisblat D.A."/>
            <person name="Putnam N.H."/>
            <person name="Grigoriev I.V."/>
            <person name="Rokhsar D.S."/>
        </authorList>
    </citation>
    <scope>NUCLEOTIDE SEQUENCE</scope>
</reference>
<accession>T1FK67</accession>
<dbReference type="EnsemblMetazoa" id="HelroT183781">
    <property type="protein sequence ID" value="HelroP183781"/>
    <property type="gene ID" value="HelroG183781"/>
</dbReference>
<dbReference type="Gene3D" id="1.20.5.390">
    <property type="entry name" value="L1 transposable element, trimerization domain"/>
    <property type="match status" value="1"/>
</dbReference>
<feature type="compositionally biased region" description="Low complexity" evidence="1">
    <location>
        <begin position="149"/>
        <end position="159"/>
    </location>
</feature>
<feature type="compositionally biased region" description="Pro residues" evidence="1">
    <location>
        <begin position="182"/>
        <end position="191"/>
    </location>
</feature>
<organism evidence="5 6">
    <name type="scientific">Helobdella robusta</name>
    <name type="common">Californian leech</name>
    <dbReference type="NCBI Taxonomy" id="6412"/>
    <lineage>
        <taxon>Eukaryota</taxon>
        <taxon>Metazoa</taxon>
        <taxon>Spiralia</taxon>
        <taxon>Lophotrochozoa</taxon>
        <taxon>Annelida</taxon>
        <taxon>Clitellata</taxon>
        <taxon>Hirudinea</taxon>
        <taxon>Rhynchobdellida</taxon>
        <taxon>Glossiphoniidae</taxon>
        <taxon>Helobdella</taxon>
    </lineage>
</organism>
<dbReference type="EMBL" id="AMQM01008985">
    <property type="status" value="NOT_ANNOTATED_CDS"/>
    <property type="molecule type" value="Genomic_DNA"/>
</dbReference>
<evidence type="ECO:0000259" key="3">
    <source>
        <dbReference type="Pfam" id="PF16523"/>
    </source>
</evidence>